<dbReference type="SMART" id="SM01247">
    <property type="entry name" value="KaiA"/>
    <property type="match status" value="1"/>
</dbReference>
<name>A0A524RPP1_9CHRO</name>
<feature type="domain" description="KaiA C-terminal" evidence="4">
    <location>
        <begin position="96"/>
        <end position="155"/>
    </location>
</feature>
<keyword evidence="1" id="KW-0090">Biological rhythms</keyword>
<evidence type="ECO:0000256" key="1">
    <source>
        <dbReference type="ARBA" id="ARBA00023108"/>
    </source>
</evidence>
<accession>A0A524RPP1</accession>
<evidence type="ECO:0000313" key="5">
    <source>
        <dbReference type="EMBL" id="TGG92675.1"/>
    </source>
</evidence>
<protein>
    <recommendedName>
        <fullName evidence="2">Circadian clock oscillator protein KaiA</fullName>
    </recommendedName>
</protein>
<evidence type="ECO:0000256" key="2">
    <source>
        <dbReference type="ARBA" id="ARBA00034852"/>
    </source>
</evidence>
<organism evidence="5 6">
    <name type="scientific">Aphanocapsa feldmannii 277cV</name>
    <dbReference type="NCBI Taxonomy" id="2507553"/>
    <lineage>
        <taxon>Bacteria</taxon>
        <taxon>Bacillati</taxon>
        <taxon>Cyanobacteriota</taxon>
        <taxon>Cyanophyceae</taxon>
        <taxon>Oscillatoriophycideae</taxon>
        <taxon>Chroococcales</taxon>
        <taxon>Microcystaceae</taxon>
        <taxon>Aphanocapsa</taxon>
    </lineage>
</organism>
<evidence type="ECO:0000259" key="4">
    <source>
        <dbReference type="PROSITE" id="PS51431"/>
    </source>
</evidence>
<dbReference type="Pfam" id="PF07688">
    <property type="entry name" value="KaiA"/>
    <property type="match status" value="1"/>
</dbReference>
<evidence type="ECO:0000313" key="6">
    <source>
        <dbReference type="Proteomes" id="UP000317990"/>
    </source>
</evidence>
<dbReference type="PROSITE" id="PS51431">
    <property type="entry name" value="KAIA_C"/>
    <property type="match status" value="1"/>
</dbReference>
<reference evidence="5 6" key="1">
    <citation type="journal article" date="2019" name="mSystems">
        <title>Life at home and on the roam: Genomic adaptions reflect the dual lifestyle of an intracellular, facultative symbiont.</title>
        <authorList>
            <person name="Burgsdorf I."/>
        </authorList>
    </citation>
    <scope>NUCLEOTIDE SEQUENCE [LARGE SCALE GENOMIC DNA]</scope>
    <source>
        <strain evidence="5">277cV</strain>
    </source>
</reference>
<dbReference type="InterPro" id="IPR011648">
    <property type="entry name" value="Circadian_clock_KaiA"/>
</dbReference>
<dbReference type="Proteomes" id="UP000317990">
    <property type="component" value="Unassembled WGS sequence"/>
</dbReference>
<feature type="region of interest" description="Disordered" evidence="3">
    <location>
        <begin position="1"/>
        <end position="29"/>
    </location>
</feature>
<dbReference type="InterPro" id="IPR020856">
    <property type="entry name" value="Circadian_clock_protein_KaiA_C"/>
</dbReference>
<dbReference type="SUPFAM" id="SSF101215">
    <property type="entry name" value="KaiA/RbsU domain"/>
    <property type="match status" value="1"/>
</dbReference>
<dbReference type="EMBL" id="SRMO01000059">
    <property type="protein sequence ID" value="TGG92675.1"/>
    <property type="molecule type" value="Genomic_DNA"/>
</dbReference>
<dbReference type="Gene3D" id="1.10.1240.30">
    <property type="entry name" value="KaiA/RbsU domain"/>
    <property type="match status" value="1"/>
</dbReference>
<dbReference type="GO" id="GO:0007623">
    <property type="term" value="P:circadian rhythm"/>
    <property type="evidence" value="ECO:0007669"/>
    <property type="project" value="InterPro"/>
</dbReference>
<comment type="caution">
    <text evidence="5">The sequence shown here is derived from an EMBL/GenBank/DDBJ whole genome shotgun (WGS) entry which is preliminary data.</text>
</comment>
<dbReference type="InterPro" id="IPR017944">
    <property type="entry name" value="KaiA/RbsU_helical_domain_sf"/>
</dbReference>
<sequence length="170" mass="18358">MKSAAATLPRSAPEQAMAAPPGSRPLSLPGRFCATTGTDPVCTGTRRSTPCPTDIQGSTGRCRVIRSGVIGSCCWTASTDPAAAMGEPGSSHRYRFFADLPIGQTVEIHIELITWLSQPLKLKGRSTIAFLRDSRLVHVDVIAHLCEMYRRSVPHQEVGLYGVTAPEWQP</sequence>
<dbReference type="AlphaFoldDB" id="A0A524RPP1"/>
<gene>
    <name evidence="5" type="ORF">ERJ67_05615</name>
</gene>
<evidence type="ECO:0000256" key="3">
    <source>
        <dbReference type="SAM" id="MobiDB-lite"/>
    </source>
</evidence>
<proteinExistence type="predicted"/>